<feature type="transmembrane region" description="Helical" evidence="1">
    <location>
        <begin position="58"/>
        <end position="84"/>
    </location>
</feature>
<keyword evidence="1" id="KW-0472">Membrane</keyword>
<reference evidence="2" key="1">
    <citation type="submission" date="2020-06" db="EMBL/GenBank/DDBJ databases">
        <title>Unique genomic features of the anaerobic methanotrophic archaea.</title>
        <authorList>
            <person name="Chadwick G.L."/>
            <person name="Skennerton C.T."/>
            <person name="Laso-Perez R."/>
            <person name="Leu A.O."/>
            <person name="Speth D.R."/>
            <person name="Yu H."/>
            <person name="Morgan-Lang C."/>
            <person name="Hatzenpichler R."/>
            <person name="Goudeau D."/>
            <person name="Malmstrom R."/>
            <person name="Brazelton W.J."/>
            <person name="Woyke T."/>
            <person name="Hallam S.J."/>
            <person name="Tyson G.W."/>
            <person name="Wegener G."/>
            <person name="Boetius A."/>
            <person name="Orphan V."/>
        </authorList>
    </citation>
    <scope>NUCLEOTIDE SEQUENCE</scope>
</reference>
<sequence length="86" mass="9645">MEIGIDKILDSWSCFGRSPGLATRVMFDEAGATVMHSNPVRHMLELEKSGYLEDTRTLAIWTAMLYSIAFGASYALMAMTYGVFWI</sequence>
<dbReference type="AlphaFoldDB" id="A0A7G9Z0I7"/>
<keyword evidence="1" id="KW-1133">Transmembrane helix</keyword>
<accession>A0A7G9Z0I7</accession>
<evidence type="ECO:0000256" key="1">
    <source>
        <dbReference type="SAM" id="Phobius"/>
    </source>
</evidence>
<proteinExistence type="predicted"/>
<organism evidence="2">
    <name type="scientific">Candidatus Methanophagaceae archaeon ANME-1 ERB6</name>
    <dbReference type="NCBI Taxonomy" id="2759912"/>
    <lineage>
        <taxon>Archaea</taxon>
        <taxon>Methanobacteriati</taxon>
        <taxon>Methanobacteriota</taxon>
        <taxon>Stenosarchaea group</taxon>
        <taxon>Methanomicrobia</taxon>
        <taxon>Candidatus Methanophagales</taxon>
        <taxon>Candidatus Methanophagaceae</taxon>
    </lineage>
</organism>
<protein>
    <submittedName>
        <fullName evidence="2">Uncharacterized protein</fullName>
    </submittedName>
</protein>
<keyword evidence="1" id="KW-0812">Transmembrane</keyword>
<evidence type="ECO:0000313" key="2">
    <source>
        <dbReference type="EMBL" id="QNO53771.1"/>
    </source>
</evidence>
<dbReference type="EMBL" id="MT631550">
    <property type="protein sequence ID" value="QNO53771.1"/>
    <property type="molecule type" value="Genomic_DNA"/>
</dbReference>
<name>A0A7G9Z0I7_9EURY</name>
<gene>
    <name evidence="2" type="ORF">JMICBFOL_00020</name>
</gene>